<dbReference type="Proteomes" id="UP000503540">
    <property type="component" value="Chromosome"/>
</dbReference>
<keyword evidence="8" id="KW-0648">Protein biosynthesis</keyword>
<evidence type="ECO:0000256" key="5">
    <source>
        <dbReference type="ARBA" id="ARBA00022741"/>
    </source>
</evidence>
<keyword evidence="4" id="KW-0436">Ligase</keyword>
<accession>A0A6G9YG13</accession>
<dbReference type="CDD" id="cd00673">
    <property type="entry name" value="AlaRS_core"/>
    <property type="match status" value="1"/>
</dbReference>
<keyword evidence="6" id="KW-0067">ATP-binding</keyword>
<evidence type="ECO:0000313" key="12">
    <source>
        <dbReference type="Proteomes" id="UP000503540"/>
    </source>
</evidence>
<evidence type="ECO:0000256" key="6">
    <source>
        <dbReference type="ARBA" id="ARBA00022840"/>
    </source>
</evidence>
<evidence type="ECO:0000256" key="4">
    <source>
        <dbReference type="ARBA" id="ARBA00022598"/>
    </source>
</evidence>
<dbReference type="InterPro" id="IPR018164">
    <property type="entry name" value="Ala-tRNA-synth_IIc_N"/>
</dbReference>
<feature type="domain" description="Alanyl-transfer RNA synthetases family profile" evidence="10">
    <location>
        <begin position="2"/>
        <end position="394"/>
    </location>
</feature>
<dbReference type="PANTHER" id="PTHR11777:SF9">
    <property type="entry name" value="ALANINE--TRNA LIGASE, CYTOPLASMIC"/>
    <property type="match status" value="1"/>
</dbReference>
<dbReference type="GO" id="GO:0005829">
    <property type="term" value="C:cytosol"/>
    <property type="evidence" value="ECO:0007669"/>
    <property type="project" value="TreeGrafter"/>
</dbReference>
<sequence length="394" mass="45268">MITTDQTIHTFVEFFRERGHELVPSESLVSPPGDPVLFTTSGMHPLTPYLRGRPHPLGRRLTNRQRCLRTTDLDEVGDDTHLTVFEMLGSWSLGDYDGPQSLRWGYQLLRDGFGIDPGRMHVTVFAGDDYVGPDHESWQTWDELGLPVEPTTDENWWNGPTGLCGPDSEIFVWTGPGIPQGTPTTDDRWVEVWNHVMMRYVRHSDGTLEPLDRPSVDTGMGLERLVRILRNVQSVYEIDLFEPWRTTLPRLWGSLNEPSLRLLSDHLRSTIVVLGDRITPSNTGRGYVPRRLLRRALTTLWRDDPTRTLSDLPIDLIEDTLGHFRQSRHPQEVRSDLLDEEHKFALLLRRGRQVLSHKRFTGPLSDDDYRYLHDTHGLPRDLVVYLSTENAGRS</sequence>
<keyword evidence="9" id="KW-0030">Aminoacyl-tRNA synthetase</keyword>
<dbReference type="EMBL" id="CP046172">
    <property type="protein sequence ID" value="QIS12159.1"/>
    <property type="molecule type" value="Genomic_DNA"/>
</dbReference>
<dbReference type="KEGG" id="nah:F5544_21480"/>
<evidence type="ECO:0000256" key="3">
    <source>
        <dbReference type="ARBA" id="ARBA00022555"/>
    </source>
</evidence>
<evidence type="ECO:0000313" key="11">
    <source>
        <dbReference type="EMBL" id="QIS12159.1"/>
    </source>
</evidence>
<dbReference type="InterPro" id="IPR050058">
    <property type="entry name" value="Ala-tRNA_ligase"/>
</dbReference>
<dbReference type="PROSITE" id="PS50860">
    <property type="entry name" value="AA_TRNA_LIGASE_II_ALA"/>
    <property type="match status" value="1"/>
</dbReference>
<evidence type="ECO:0000256" key="1">
    <source>
        <dbReference type="ARBA" id="ARBA00008226"/>
    </source>
</evidence>
<dbReference type="Pfam" id="PF01411">
    <property type="entry name" value="tRNA-synt_2c"/>
    <property type="match status" value="1"/>
</dbReference>
<keyword evidence="7" id="KW-0694">RNA-binding</keyword>
<dbReference type="InterPro" id="IPR045864">
    <property type="entry name" value="aa-tRNA-synth_II/BPL/LPL"/>
</dbReference>
<proteinExistence type="inferred from homology"/>
<evidence type="ECO:0000259" key="10">
    <source>
        <dbReference type="PROSITE" id="PS50860"/>
    </source>
</evidence>
<dbReference type="SUPFAM" id="SSF55681">
    <property type="entry name" value="Class II aaRS and biotin synthetases"/>
    <property type="match status" value="1"/>
</dbReference>
<name>A0A6G9YG13_9NOCA</name>
<dbReference type="GO" id="GO:0000049">
    <property type="term" value="F:tRNA binding"/>
    <property type="evidence" value="ECO:0007669"/>
    <property type="project" value="UniProtKB-KW"/>
</dbReference>
<dbReference type="EC" id="6.1.1.7" evidence="2"/>
<protein>
    <recommendedName>
        <fullName evidence="2">alanine--tRNA ligase</fullName>
        <ecNumber evidence="2">6.1.1.7</ecNumber>
    </recommendedName>
</protein>
<dbReference type="InterPro" id="IPR018165">
    <property type="entry name" value="Ala-tRNA-synth_IIc_core"/>
</dbReference>
<gene>
    <name evidence="11" type="ORF">F5544_21480</name>
</gene>
<reference evidence="11 12" key="1">
    <citation type="journal article" date="2019" name="ACS Chem. Biol.">
        <title>Identification and Mobilization of a Cryptic Antibiotic Biosynthesis Gene Locus from a Human-Pathogenic Nocardia Isolate.</title>
        <authorList>
            <person name="Herisse M."/>
            <person name="Ishida K."/>
            <person name="Porter J.L."/>
            <person name="Howden B."/>
            <person name="Hertweck C."/>
            <person name="Stinear T.P."/>
            <person name="Pidot S.J."/>
        </authorList>
    </citation>
    <scope>NUCLEOTIDE SEQUENCE [LARGE SCALE GENOMIC DNA]</scope>
    <source>
        <strain evidence="11 12">AUSMDU00012717</strain>
    </source>
</reference>
<dbReference type="Gene3D" id="3.30.930.10">
    <property type="entry name" value="Bira Bifunctional Protein, Domain 2"/>
    <property type="match status" value="1"/>
</dbReference>
<comment type="similarity">
    <text evidence="1">Belongs to the class-II aminoacyl-tRNA synthetase family.</text>
</comment>
<evidence type="ECO:0000256" key="2">
    <source>
        <dbReference type="ARBA" id="ARBA00013168"/>
    </source>
</evidence>
<evidence type="ECO:0000256" key="7">
    <source>
        <dbReference type="ARBA" id="ARBA00022884"/>
    </source>
</evidence>
<dbReference type="GO" id="GO:0002161">
    <property type="term" value="F:aminoacyl-tRNA deacylase activity"/>
    <property type="evidence" value="ECO:0007669"/>
    <property type="project" value="TreeGrafter"/>
</dbReference>
<evidence type="ECO:0000256" key="8">
    <source>
        <dbReference type="ARBA" id="ARBA00022917"/>
    </source>
</evidence>
<dbReference type="FunFam" id="3.30.930.10:FF:000180">
    <property type="entry name" value="Alanyl tRNA synthetase"/>
    <property type="match status" value="1"/>
</dbReference>
<dbReference type="PRINTS" id="PR00980">
    <property type="entry name" value="TRNASYNTHALA"/>
</dbReference>
<organism evidence="11 12">
    <name type="scientific">Nocardia arthritidis</name>
    <dbReference type="NCBI Taxonomy" id="228602"/>
    <lineage>
        <taxon>Bacteria</taxon>
        <taxon>Bacillati</taxon>
        <taxon>Actinomycetota</taxon>
        <taxon>Actinomycetes</taxon>
        <taxon>Mycobacteriales</taxon>
        <taxon>Nocardiaceae</taxon>
        <taxon>Nocardia</taxon>
    </lineage>
</organism>
<evidence type="ECO:0000256" key="9">
    <source>
        <dbReference type="ARBA" id="ARBA00023146"/>
    </source>
</evidence>
<dbReference type="SUPFAM" id="SSF101353">
    <property type="entry name" value="Putative anticodon-binding domain of alanyl-tRNA synthetase (AlaRS)"/>
    <property type="match status" value="1"/>
</dbReference>
<dbReference type="InterPro" id="IPR002318">
    <property type="entry name" value="Ala-tRNA-lgiase_IIc"/>
</dbReference>
<dbReference type="GO" id="GO:0004813">
    <property type="term" value="F:alanine-tRNA ligase activity"/>
    <property type="evidence" value="ECO:0007669"/>
    <property type="project" value="UniProtKB-EC"/>
</dbReference>
<keyword evidence="5" id="KW-0547">Nucleotide-binding</keyword>
<dbReference type="AlphaFoldDB" id="A0A6G9YG13"/>
<dbReference type="InterPro" id="IPR018162">
    <property type="entry name" value="Ala-tRNA-ligase_IIc_anticod-bd"/>
</dbReference>
<keyword evidence="12" id="KW-1185">Reference proteome</keyword>
<dbReference type="GO" id="GO:0006419">
    <property type="term" value="P:alanyl-tRNA aminoacylation"/>
    <property type="evidence" value="ECO:0007669"/>
    <property type="project" value="InterPro"/>
</dbReference>
<dbReference type="RefSeq" id="WP_167474877.1">
    <property type="nucleotide sequence ID" value="NZ_CP046172.1"/>
</dbReference>
<keyword evidence="3" id="KW-0820">tRNA-binding</keyword>
<dbReference type="PANTHER" id="PTHR11777">
    <property type="entry name" value="ALANYL-TRNA SYNTHETASE"/>
    <property type="match status" value="1"/>
</dbReference>
<dbReference type="GO" id="GO:0005524">
    <property type="term" value="F:ATP binding"/>
    <property type="evidence" value="ECO:0007669"/>
    <property type="project" value="UniProtKB-KW"/>
</dbReference>